<evidence type="ECO:0000256" key="3">
    <source>
        <dbReference type="ARBA" id="ARBA00023136"/>
    </source>
</evidence>
<dbReference type="InterPro" id="IPR036458">
    <property type="entry name" value="Na:dicarbo_symporter_sf"/>
</dbReference>
<evidence type="ECO:0000313" key="5">
    <source>
        <dbReference type="EMBL" id="OUZ40174.1"/>
    </source>
</evidence>
<keyword evidence="3 4" id="KW-0472">Membrane</keyword>
<dbReference type="EMBL" id="NHNT01000002">
    <property type="protein sequence ID" value="OUZ40174.1"/>
    <property type="molecule type" value="Genomic_DNA"/>
</dbReference>
<evidence type="ECO:0000256" key="4">
    <source>
        <dbReference type="SAM" id="Phobius"/>
    </source>
</evidence>
<comment type="caution">
    <text evidence="5">The sequence shown here is derived from an EMBL/GenBank/DDBJ whole genome shotgun (WGS) entry which is preliminary data.</text>
</comment>
<evidence type="ECO:0000313" key="6">
    <source>
        <dbReference type="Proteomes" id="UP000196594"/>
    </source>
</evidence>
<proteinExistence type="predicted"/>
<accession>A0ABX3ZKA5</accession>
<feature type="transmembrane region" description="Helical" evidence="4">
    <location>
        <begin position="12"/>
        <end position="35"/>
    </location>
</feature>
<organism evidence="5 6">
    <name type="scientific">Solibacillus kalamii</name>
    <dbReference type="NCBI Taxonomy" id="1748298"/>
    <lineage>
        <taxon>Bacteria</taxon>
        <taxon>Bacillati</taxon>
        <taxon>Bacillota</taxon>
        <taxon>Bacilli</taxon>
        <taxon>Bacillales</taxon>
        <taxon>Caryophanaceae</taxon>
        <taxon>Solibacillus</taxon>
    </lineage>
</organism>
<gene>
    <name evidence="5" type="ORF">CBM15_06575</name>
</gene>
<dbReference type="InterPro" id="IPR019635">
    <property type="entry name" value="DUF2500"/>
</dbReference>
<dbReference type="SUPFAM" id="SSF118215">
    <property type="entry name" value="Proton glutamate symport protein"/>
    <property type="match status" value="1"/>
</dbReference>
<dbReference type="Pfam" id="PF10694">
    <property type="entry name" value="DUF2500"/>
    <property type="match status" value="1"/>
</dbReference>
<keyword evidence="1 4" id="KW-0812">Transmembrane</keyword>
<protein>
    <recommendedName>
        <fullName evidence="7">DUF2500 domain-containing protein</fullName>
    </recommendedName>
</protein>
<reference evidence="5 6" key="1">
    <citation type="journal article" date="2017" name="Int. J. Syst. Evol. Microbiol.">
        <title>Solibacillus kalamii sp. nov., isolated from a high-efficiency particulate arrestance filter system used in the International Space Station.</title>
        <authorList>
            <person name="Checinska Sielaff A."/>
            <person name="Kumar R.M."/>
            <person name="Pal D."/>
            <person name="Mayilraj S."/>
            <person name="Venkateswaran K."/>
        </authorList>
    </citation>
    <scope>NUCLEOTIDE SEQUENCE [LARGE SCALE GENOMIC DNA]</scope>
    <source>
        <strain evidence="5 6">ISSFR-015</strain>
    </source>
</reference>
<evidence type="ECO:0000256" key="1">
    <source>
        <dbReference type="ARBA" id="ARBA00022692"/>
    </source>
</evidence>
<dbReference type="Proteomes" id="UP000196594">
    <property type="component" value="Unassembled WGS sequence"/>
</dbReference>
<evidence type="ECO:0008006" key="7">
    <source>
        <dbReference type="Google" id="ProtNLM"/>
    </source>
</evidence>
<evidence type="ECO:0000256" key="2">
    <source>
        <dbReference type="ARBA" id="ARBA00022989"/>
    </source>
</evidence>
<keyword evidence="6" id="KW-1185">Reference proteome</keyword>
<sequence length="132" mass="15245">MYEMPGSGDWLFNFGPIFMALIFVIIVILIIGNIFSGLRQWRENENSPRLTVPAIVKVKRTSVTRHNHHHHDNNHHSHSTSTKYFITFEFESGDRSEFHVSGKEYGMLAEGDIGTLTFQGTRYIDFTRTKLT</sequence>
<dbReference type="RefSeq" id="WP_087616424.1">
    <property type="nucleotide sequence ID" value="NZ_JAFBEY010000001.1"/>
</dbReference>
<dbReference type="Gene3D" id="2.40.50.660">
    <property type="match status" value="1"/>
</dbReference>
<keyword evidence="2 4" id="KW-1133">Transmembrane helix</keyword>
<name>A0ABX3ZKA5_9BACL</name>